<reference evidence="2 3" key="1">
    <citation type="submission" date="2019-07" db="EMBL/GenBank/DDBJ databases">
        <title>De Novo Assembly of kiwifruit Actinidia rufa.</title>
        <authorList>
            <person name="Sugita-Konishi S."/>
            <person name="Sato K."/>
            <person name="Mori E."/>
            <person name="Abe Y."/>
            <person name="Kisaki G."/>
            <person name="Hamano K."/>
            <person name="Suezawa K."/>
            <person name="Otani M."/>
            <person name="Fukuda T."/>
            <person name="Manabe T."/>
            <person name="Gomi K."/>
            <person name="Tabuchi M."/>
            <person name="Akimitsu K."/>
            <person name="Kataoka I."/>
        </authorList>
    </citation>
    <scope>NUCLEOTIDE SEQUENCE [LARGE SCALE GENOMIC DNA]</scope>
    <source>
        <strain evidence="3">cv. Fuchu</strain>
    </source>
</reference>
<name>A0A7J0G6V7_9ERIC</name>
<gene>
    <name evidence="2" type="ORF">Acr_18g0006770</name>
</gene>
<evidence type="ECO:0000256" key="1">
    <source>
        <dbReference type="SAM" id="MobiDB-lite"/>
    </source>
</evidence>
<comment type="caution">
    <text evidence="2">The sequence shown here is derived from an EMBL/GenBank/DDBJ whole genome shotgun (WGS) entry which is preliminary data.</text>
</comment>
<evidence type="ECO:0000313" key="2">
    <source>
        <dbReference type="EMBL" id="GFZ06507.1"/>
    </source>
</evidence>
<keyword evidence="3" id="KW-1185">Reference proteome</keyword>
<dbReference type="AlphaFoldDB" id="A0A7J0G6V7"/>
<accession>A0A7J0G6V7</accession>
<feature type="region of interest" description="Disordered" evidence="1">
    <location>
        <begin position="35"/>
        <end position="55"/>
    </location>
</feature>
<sequence length="155" mass="17389">MDVVDFIGVVVKIWASNQQSILLCLLGAGPWMLEGRPAQTNRSKGPGRGRSKPLWRDDQTNVMTVDGVMGRVHGSRRDPRKDRILVERLIKPSILPRLRARRRQHFGSKLADELSDGGSGELSRDDLVRFHGLVLPRSRGFGDKQPLKKSWATSL</sequence>
<proteinExistence type="predicted"/>
<evidence type="ECO:0000313" key="3">
    <source>
        <dbReference type="Proteomes" id="UP000585474"/>
    </source>
</evidence>
<organism evidence="2 3">
    <name type="scientific">Actinidia rufa</name>
    <dbReference type="NCBI Taxonomy" id="165716"/>
    <lineage>
        <taxon>Eukaryota</taxon>
        <taxon>Viridiplantae</taxon>
        <taxon>Streptophyta</taxon>
        <taxon>Embryophyta</taxon>
        <taxon>Tracheophyta</taxon>
        <taxon>Spermatophyta</taxon>
        <taxon>Magnoliopsida</taxon>
        <taxon>eudicotyledons</taxon>
        <taxon>Gunneridae</taxon>
        <taxon>Pentapetalae</taxon>
        <taxon>asterids</taxon>
        <taxon>Ericales</taxon>
        <taxon>Actinidiaceae</taxon>
        <taxon>Actinidia</taxon>
    </lineage>
</organism>
<protein>
    <submittedName>
        <fullName evidence="2">Uncharacterized protein</fullName>
    </submittedName>
</protein>
<dbReference type="Proteomes" id="UP000585474">
    <property type="component" value="Unassembled WGS sequence"/>
</dbReference>
<dbReference type="EMBL" id="BJWL01000018">
    <property type="protein sequence ID" value="GFZ06507.1"/>
    <property type="molecule type" value="Genomic_DNA"/>
</dbReference>